<organism evidence="3 4">
    <name type="scientific">Candidatus Yanofskybacteria bacterium RIFCSPHIGHO2_02_FULL_43_15c</name>
    <dbReference type="NCBI Taxonomy" id="1802679"/>
    <lineage>
        <taxon>Bacteria</taxon>
        <taxon>Candidatus Yanofskyibacteriota</taxon>
    </lineage>
</organism>
<comment type="caution">
    <text evidence="3">The sequence shown here is derived from an EMBL/GenBank/DDBJ whole genome shotgun (WGS) entry which is preliminary data.</text>
</comment>
<keyword evidence="2" id="KW-0732">Signal</keyword>
<evidence type="ECO:0008006" key="5">
    <source>
        <dbReference type="Google" id="ProtNLM"/>
    </source>
</evidence>
<accession>A0A1F8FFS4</accession>
<dbReference type="EMBL" id="MGJT01000032">
    <property type="protein sequence ID" value="OGN11398.1"/>
    <property type="molecule type" value="Genomic_DNA"/>
</dbReference>
<evidence type="ECO:0000256" key="1">
    <source>
        <dbReference type="SAM" id="Phobius"/>
    </source>
</evidence>
<evidence type="ECO:0000313" key="4">
    <source>
        <dbReference type="Proteomes" id="UP000178197"/>
    </source>
</evidence>
<evidence type="ECO:0000313" key="3">
    <source>
        <dbReference type="EMBL" id="OGN11398.1"/>
    </source>
</evidence>
<dbReference type="Proteomes" id="UP000178197">
    <property type="component" value="Unassembled WGS sequence"/>
</dbReference>
<dbReference type="AlphaFoldDB" id="A0A1F8FFS4"/>
<reference evidence="3 4" key="1">
    <citation type="journal article" date="2016" name="Nat. Commun.">
        <title>Thousands of microbial genomes shed light on interconnected biogeochemical processes in an aquifer system.</title>
        <authorList>
            <person name="Anantharaman K."/>
            <person name="Brown C.T."/>
            <person name="Hug L.A."/>
            <person name="Sharon I."/>
            <person name="Castelle C.J."/>
            <person name="Probst A.J."/>
            <person name="Thomas B.C."/>
            <person name="Singh A."/>
            <person name="Wilkins M.J."/>
            <person name="Karaoz U."/>
            <person name="Brodie E.L."/>
            <person name="Williams K.H."/>
            <person name="Hubbard S.S."/>
            <person name="Banfield J.F."/>
        </authorList>
    </citation>
    <scope>NUCLEOTIDE SEQUENCE [LARGE SCALE GENOMIC DNA]</scope>
</reference>
<sequence length="420" mass="44889">MKKIYFSLVLSVFLGLALTSSVSAEISTNVDIQRYGVRNLSKSESAYSQNVRAVDGDELEFSVNVKNTSAVQARGAVLYVYLPTGFPLDSNSIYIDGTRTGGNVSNGLFLGNINGSAQKDVVFKTKVNALFNGYAAIQALVAGENFNTDSQYISISKGGSETSTTVTGFTPTPTPIPTSTSTNNNQSNNLAVSLMSKNLTKEDATWQKAIKAAPGNLLELSVMLYTNTSLVSRNVQVKAGLDNFLDFVPGSVTVNGSPVSDNIILDPVLVGNISIHETKLVKFQVRVKNASQFGKDPIVLSNTVQVWADNNVRITDYSSISVSIKQEAAKVTVGSVSVSNKNNVSKTIAAANAPADEQKFELTVPKETIKTAEKKSFLFGAIGFGSFGLLIILILIAWIIFLIIALAQEKKKCKSKAATA</sequence>
<name>A0A1F8FFS4_9BACT</name>
<feature type="transmembrane region" description="Helical" evidence="1">
    <location>
        <begin position="377"/>
        <end position="406"/>
    </location>
</feature>
<evidence type="ECO:0000256" key="2">
    <source>
        <dbReference type="SAM" id="SignalP"/>
    </source>
</evidence>
<gene>
    <name evidence="3" type="ORF">A3C71_00945</name>
</gene>
<keyword evidence="1" id="KW-0812">Transmembrane</keyword>
<keyword evidence="1" id="KW-1133">Transmembrane helix</keyword>
<feature type="signal peptide" evidence="2">
    <location>
        <begin position="1"/>
        <end position="24"/>
    </location>
</feature>
<proteinExistence type="predicted"/>
<protein>
    <recommendedName>
        <fullName evidence="5">DUF11 domain-containing protein</fullName>
    </recommendedName>
</protein>
<feature type="chain" id="PRO_5009535538" description="DUF11 domain-containing protein" evidence="2">
    <location>
        <begin position="25"/>
        <end position="420"/>
    </location>
</feature>
<keyword evidence="1" id="KW-0472">Membrane</keyword>